<reference evidence="8" key="1">
    <citation type="submission" date="2022-01" db="EMBL/GenBank/DDBJ databases">
        <authorList>
            <person name="Braso-Vives M."/>
        </authorList>
    </citation>
    <scope>NUCLEOTIDE SEQUENCE</scope>
</reference>
<evidence type="ECO:0000256" key="5">
    <source>
        <dbReference type="SAM" id="MobiDB-lite"/>
    </source>
</evidence>
<dbReference type="SUPFAM" id="SSF49842">
    <property type="entry name" value="TNF-like"/>
    <property type="match status" value="3"/>
</dbReference>
<proteinExistence type="inferred from homology"/>
<sequence length="366" mass="39497">MDSDVESNRSDFEGKGGGARCRCFLYTAVCVVLVTTVALSVASLVVTLHEQRYLQGGEDGASSGGSLQTVSPSGSGASKPCNSRDCLPWQLPAVGDVIERNTSFYLPVALLAGRTGLQSAAGGRIYDWQAGGGGASYLAHGMEYSPEEGSIVVPLSGYYNIYCQHSPEEGSLVVPLSGYYNIYCQYSLVVPFTGYYNIYCQVRFTLTPLGVATDTCSPEEGSLVVPLTGYYNIYCQVRFTLTPLGVATNTCSPEEGSLVVPLTGYYNIYCQVQFTDTPQEGVTETGSPHLSFSVYQLPRSPPAYRIMTGGGTVHTVLEGGAWAKTSYVEGVFRLQARDHLYVTVSDLVRVNPYEYATYFGAFLVSR</sequence>
<evidence type="ECO:0000256" key="2">
    <source>
        <dbReference type="ARBA" id="ARBA00008670"/>
    </source>
</evidence>
<dbReference type="InterPro" id="IPR006052">
    <property type="entry name" value="TNF_dom"/>
</dbReference>
<evidence type="ECO:0000256" key="1">
    <source>
        <dbReference type="ARBA" id="ARBA00004370"/>
    </source>
</evidence>
<keyword evidence="6" id="KW-0812">Transmembrane</keyword>
<comment type="subcellular location">
    <subcellularLocation>
        <location evidence="1">Membrane</location>
    </subcellularLocation>
</comment>
<evidence type="ECO:0000256" key="6">
    <source>
        <dbReference type="SAM" id="Phobius"/>
    </source>
</evidence>
<dbReference type="GO" id="GO:0005125">
    <property type="term" value="F:cytokine activity"/>
    <property type="evidence" value="ECO:0007669"/>
    <property type="project" value="UniProtKB-KW"/>
</dbReference>
<dbReference type="EMBL" id="OV696699">
    <property type="protein sequence ID" value="CAH1245798.1"/>
    <property type="molecule type" value="Genomic_DNA"/>
</dbReference>
<evidence type="ECO:0000256" key="3">
    <source>
        <dbReference type="ARBA" id="ARBA00022514"/>
    </source>
</evidence>
<comment type="similarity">
    <text evidence="2">Belongs to the tumor necrosis factor family.</text>
</comment>
<evidence type="ECO:0000313" key="8">
    <source>
        <dbReference type="EMBL" id="CAH1245798.1"/>
    </source>
</evidence>
<dbReference type="PANTHER" id="PTHR11471">
    <property type="entry name" value="TUMOR NECROSIS FACTOR FAMILY MEMBER"/>
    <property type="match status" value="1"/>
</dbReference>
<feature type="compositionally biased region" description="Polar residues" evidence="5">
    <location>
        <begin position="64"/>
        <end position="76"/>
    </location>
</feature>
<dbReference type="AlphaFoldDB" id="A0A8J9Z269"/>
<evidence type="ECO:0000313" key="9">
    <source>
        <dbReference type="Proteomes" id="UP000838412"/>
    </source>
</evidence>
<dbReference type="Proteomes" id="UP000838412">
    <property type="component" value="Chromosome 14"/>
</dbReference>
<dbReference type="PROSITE" id="PS50049">
    <property type="entry name" value="THD_2"/>
    <property type="match status" value="1"/>
</dbReference>
<keyword evidence="6" id="KW-1133">Transmembrane helix</keyword>
<dbReference type="OrthoDB" id="5983780at2759"/>
<dbReference type="Pfam" id="PF00229">
    <property type="entry name" value="TNF"/>
    <property type="match status" value="1"/>
</dbReference>
<feature type="domain" description="THD" evidence="7">
    <location>
        <begin position="223"/>
        <end position="364"/>
    </location>
</feature>
<dbReference type="GO" id="GO:0006955">
    <property type="term" value="P:immune response"/>
    <property type="evidence" value="ECO:0007669"/>
    <property type="project" value="InterPro"/>
</dbReference>
<evidence type="ECO:0000256" key="4">
    <source>
        <dbReference type="ARBA" id="ARBA00023136"/>
    </source>
</evidence>
<protein>
    <submittedName>
        <fullName evidence="8">FASLG protein</fullName>
    </submittedName>
</protein>
<dbReference type="SMART" id="SM00207">
    <property type="entry name" value="TNF"/>
    <property type="match status" value="1"/>
</dbReference>
<gene>
    <name evidence="8" type="primary">FASLG</name>
    <name evidence="8" type="ORF">BLAG_LOCUS8017</name>
</gene>
<dbReference type="GO" id="GO:0005164">
    <property type="term" value="F:tumor necrosis factor receptor binding"/>
    <property type="evidence" value="ECO:0007669"/>
    <property type="project" value="InterPro"/>
</dbReference>
<name>A0A8J9Z269_BRALA</name>
<keyword evidence="3" id="KW-0202">Cytokine</keyword>
<organism evidence="8 9">
    <name type="scientific">Branchiostoma lanceolatum</name>
    <name type="common">Common lancelet</name>
    <name type="synonym">Amphioxus lanceolatum</name>
    <dbReference type="NCBI Taxonomy" id="7740"/>
    <lineage>
        <taxon>Eukaryota</taxon>
        <taxon>Metazoa</taxon>
        <taxon>Chordata</taxon>
        <taxon>Cephalochordata</taxon>
        <taxon>Leptocardii</taxon>
        <taxon>Amphioxiformes</taxon>
        <taxon>Branchiostomatidae</taxon>
        <taxon>Branchiostoma</taxon>
    </lineage>
</organism>
<feature type="transmembrane region" description="Helical" evidence="6">
    <location>
        <begin position="23"/>
        <end position="46"/>
    </location>
</feature>
<feature type="region of interest" description="Disordered" evidence="5">
    <location>
        <begin position="58"/>
        <end position="79"/>
    </location>
</feature>
<dbReference type="GO" id="GO:0005615">
    <property type="term" value="C:extracellular space"/>
    <property type="evidence" value="ECO:0007669"/>
    <property type="project" value="UniProtKB-KW"/>
</dbReference>
<dbReference type="InterPro" id="IPR008983">
    <property type="entry name" value="Tumour_necrosis_fac-like_dom"/>
</dbReference>
<accession>A0A8J9Z269</accession>
<dbReference type="PANTHER" id="PTHR11471:SF13">
    <property type="entry name" value="TNF FAMILY PROFILE DOMAIN-CONTAINING PROTEIN"/>
    <property type="match status" value="1"/>
</dbReference>
<dbReference type="GO" id="GO:0016020">
    <property type="term" value="C:membrane"/>
    <property type="evidence" value="ECO:0007669"/>
    <property type="project" value="UniProtKB-SubCell"/>
</dbReference>
<dbReference type="Gene3D" id="2.60.120.40">
    <property type="match status" value="2"/>
</dbReference>
<keyword evidence="4 6" id="KW-0472">Membrane</keyword>
<evidence type="ECO:0000259" key="7">
    <source>
        <dbReference type="PROSITE" id="PS50049"/>
    </source>
</evidence>
<keyword evidence="9" id="KW-1185">Reference proteome</keyword>